<dbReference type="EMBL" id="ASPP01011689">
    <property type="protein sequence ID" value="ETO21369.1"/>
    <property type="molecule type" value="Genomic_DNA"/>
</dbReference>
<evidence type="ECO:0000256" key="1">
    <source>
        <dbReference type="SAM" id="MobiDB-lite"/>
    </source>
</evidence>
<dbReference type="Proteomes" id="UP000023152">
    <property type="component" value="Unassembled WGS sequence"/>
</dbReference>
<keyword evidence="3" id="KW-1185">Reference proteome</keyword>
<evidence type="ECO:0000313" key="3">
    <source>
        <dbReference type="Proteomes" id="UP000023152"/>
    </source>
</evidence>
<dbReference type="AlphaFoldDB" id="X6N6L8"/>
<protein>
    <submittedName>
        <fullName evidence="2">Uncharacterized protein</fullName>
    </submittedName>
</protein>
<reference evidence="2 3" key="1">
    <citation type="journal article" date="2013" name="Curr. Biol.">
        <title>The Genome of the Foraminiferan Reticulomyxa filosa.</title>
        <authorList>
            <person name="Glockner G."/>
            <person name="Hulsmann N."/>
            <person name="Schleicher M."/>
            <person name="Noegel A.A."/>
            <person name="Eichinger L."/>
            <person name="Gallinger C."/>
            <person name="Pawlowski J."/>
            <person name="Sierra R."/>
            <person name="Euteneuer U."/>
            <person name="Pillet L."/>
            <person name="Moustafa A."/>
            <person name="Platzer M."/>
            <person name="Groth M."/>
            <person name="Szafranski K."/>
            <person name="Schliwa M."/>
        </authorList>
    </citation>
    <scope>NUCLEOTIDE SEQUENCE [LARGE SCALE GENOMIC DNA]</scope>
</reference>
<accession>X6N6L8</accession>
<evidence type="ECO:0000313" key="2">
    <source>
        <dbReference type="EMBL" id="ETO21369.1"/>
    </source>
</evidence>
<feature type="region of interest" description="Disordered" evidence="1">
    <location>
        <begin position="219"/>
        <end position="245"/>
    </location>
</feature>
<comment type="caution">
    <text evidence="2">The sequence shown here is derived from an EMBL/GenBank/DDBJ whole genome shotgun (WGS) entry which is preliminary data.</text>
</comment>
<name>X6N6L8_RETFI</name>
<organism evidence="2 3">
    <name type="scientific">Reticulomyxa filosa</name>
    <dbReference type="NCBI Taxonomy" id="46433"/>
    <lineage>
        <taxon>Eukaryota</taxon>
        <taxon>Sar</taxon>
        <taxon>Rhizaria</taxon>
        <taxon>Retaria</taxon>
        <taxon>Foraminifera</taxon>
        <taxon>Monothalamids</taxon>
        <taxon>Reticulomyxidae</taxon>
        <taxon>Reticulomyxa</taxon>
    </lineage>
</organism>
<sequence>MFDLASLKIKIKCFLLVQKNKELSELCFLTSWLERSRDFSKVTNEEVGTVSDDQMVNFKERKAKQSVGSRNGGWREREMECENENENDKQMLEMKDAMPNEDEPYEPTQIKYSCGDHVILIVEEYIQWVNNFKSVIVNSIYNKNVAVFEKHLKQIMDLAKVNNGIVPSSVVSVYKNNLDTSDSKTEMNTSQLRNWHICILKPLIGTPCDDHLSTSVINNNSGFQNSSRHQARHRSRQQRDETKTDEMTTHIVVHDICSGNGISALSNYLLCPLRYERSHKHASLVGVSNLIGCSFVQMYRGGVATLKKRIGLVTNIRPCNMLFKKSMYQSIEVLWLKKYKDDKYYIDICSGGQNHRFISPWQIDDVIHDKDPLYYDIMGGEDLLTQISYYRDNDDNYSQTHGHSNSSQLLIDRIQNDFV</sequence>
<proteinExistence type="predicted"/>
<gene>
    <name evidence="2" type="ORF">RFI_15836</name>
</gene>